<accession>A0ABT6CHE0</accession>
<keyword evidence="4" id="KW-0732">Signal</keyword>
<evidence type="ECO:0000313" key="7">
    <source>
        <dbReference type="Proteomes" id="UP001222770"/>
    </source>
</evidence>
<comment type="subcellular location">
    <subcellularLocation>
        <location evidence="1">Cell envelope</location>
    </subcellularLocation>
</comment>
<evidence type="ECO:0000256" key="3">
    <source>
        <dbReference type="ARBA" id="ARBA00023284"/>
    </source>
</evidence>
<dbReference type="RefSeq" id="WP_277274862.1">
    <property type="nucleotide sequence ID" value="NZ_JAROCY010000001.1"/>
</dbReference>
<gene>
    <name evidence="6" type="ORF">POM99_00955</name>
</gene>
<sequence>MNTSNFTRRAMLALGSALALAGALPAATTAQAAEAAGLDLSRYKGKVVLVDFWASWCGPCKQSFPFMQGLAGRYGANDLVVLTVNVDRQRPAADAFLRQVRSTLPVVWDSKGDIARAWKVNDMPTSLVFDRDGKMRFRHQGFFPNKAAEYEGHVAQLVREK</sequence>
<dbReference type="InterPro" id="IPR036249">
    <property type="entry name" value="Thioredoxin-like_sf"/>
</dbReference>
<organism evidence="6 7">
    <name type="scientific">Novosphingobium cyanobacteriorum</name>
    <dbReference type="NCBI Taxonomy" id="3024215"/>
    <lineage>
        <taxon>Bacteria</taxon>
        <taxon>Pseudomonadati</taxon>
        <taxon>Pseudomonadota</taxon>
        <taxon>Alphaproteobacteria</taxon>
        <taxon>Sphingomonadales</taxon>
        <taxon>Sphingomonadaceae</taxon>
        <taxon>Novosphingobium</taxon>
    </lineage>
</organism>
<dbReference type="Proteomes" id="UP001222770">
    <property type="component" value="Unassembled WGS sequence"/>
</dbReference>
<dbReference type="SUPFAM" id="SSF52833">
    <property type="entry name" value="Thioredoxin-like"/>
    <property type="match status" value="1"/>
</dbReference>
<comment type="caution">
    <text evidence="6">The sequence shown here is derived from an EMBL/GenBank/DDBJ whole genome shotgun (WGS) entry which is preliminary data.</text>
</comment>
<dbReference type="PRINTS" id="PR00421">
    <property type="entry name" value="THIOREDOXIN"/>
</dbReference>
<evidence type="ECO:0000259" key="5">
    <source>
        <dbReference type="PROSITE" id="PS51352"/>
    </source>
</evidence>
<dbReference type="InterPro" id="IPR006311">
    <property type="entry name" value="TAT_signal"/>
</dbReference>
<dbReference type="CDD" id="cd02966">
    <property type="entry name" value="TlpA_like_family"/>
    <property type="match status" value="1"/>
</dbReference>
<dbReference type="PROSITE" id="PS00194">
    <property type="entry name" value="THIOREDOXIN_1"/>
    <property type="match status" value="1"/>
</dbReference>
<dbReference type="EMBL" id="JAROCY010000001">
    <property type="protein sequence ID" value="MDF8331757.1"/>
    <property type="molecule type" value="Genomic_DNA"/>
</dbReference>
<evidence type="ECO:0000256" key="2">
    <source>
        <dbReference type="ARBA" id="ARBA00022748"/>
    </source>
</evidence>
<dbReference type="Gene3D" id="3.40.30.10">
    <property type="entry name" value="Glutaredoxin"/>
    <property type="match status" value="1"/>
</dbReference>
<dbReference type="InterPro" id="IPR013740">
    <property type="entry name" value="Redoxin"/>
</dbReference>
<dbReference type="PANTHER" id="PTHR42852">
    <property type="entry name" value="THIOL:DISULFIDE INTERCHANGE PROTEIN DSBE"/>
    <property type="match status" value="1"/>
</dbReference>
<dbReference type="InterPro" id="IPR050553">
    <property type="entry name" value="Thioredoxin_ResA/DsbE_sf"/>
</dbReference>
<feature type="signal peptide" evidence="4">
    <location>
        <begin position="1"/>
        <end position="32"/>
    </location>
</feature>
<evidence type="ECO:0000256" key="1">
    <source>
        <dbReference type="ARBA" id="ARBA00004196"/>
    </source>
</evidence>
<evidence type="ECO:0000313" key="6">
    <source>
        <dbReference type="EMBL" id="MDF8331757.1"/>
    </source>
</evidence>
<keyword evidence="2" id="KW-0201">Cytochrome c-type biogenesis</keyword>
<reference evidence="6 7" key="1">
    <citation type="submission" date="2023-03" db="EMBL/GenBank/DDBJ databases">
        <title>Novosphingobium cyanobacteriorum sp. nov., isolated from a eutrophic reservoir during the Microcystis bloom period.</title>
        <authorList>
            <person name="Kang M."/>
            <person name="Le V."/>
            <person name="Ko S.-R."/>
            <person name="Lee S.-A."/>
            <person name="Ahn C.-Y."/>
        </authorList>
    </citation>
    <scope>NUCLEOTIDE SEQUENCE [LARGE SCALE GENOMIC DNA]</scope>
    <source>
        <strain evidence="6 7">HBC54</strain>
    </source>
</reference>
<feature type="chain" id="PRO_5046115365" evidence="4">
    <location>
        <begin position="33"/>
        <end position="161"/>
    </location>
</feature>
<feature type="domain" description="Thioredoxin" evidence="5">
    <location>
        <begin position="18"/>
        <end position="161"/>
    </location>
</feature>
<dbReference type="InterPro" id="IPR013766">
    <property type="entry name" value="Thioredoxin_domain"/>
</dbReference>
<proteinExistence type="predicted"/>
<protein>
    <submittedName>
        <fullName evidence="6">TlpA disulfide reductase family protein</fullName>
    </submittedName>
</protein>
<keyword evidence="7" id="KW-1185">Reference proteome</keyword>
<dbReference type="Pfam" id="PF08534">
    <property type="entry name" value="Redoxin"/>
    <property type="match status" value="1"/>
</dbReference>
<keyword evidence="3" id="KW-0676">Redox-active center</keyword>
<dbReference type="PROSITE" id="PS51352">
    <property type="entry name" value="THIOREDOXIN_2"/>
    <property type="match status" value="1"/>
</dbReference>
<dbReference type="InterPro" id="IPR017937">
    <property type="entry name" value="Thioredoxin_CS"/>
</dbReference>
<evidence type="ECO:0000256" key="4">
    <source>
        <dbReference type="SAM" id="SignalP"/>
    </source>
</evidence>
<dbReference type="PANTHER" id="PTHR42852:SF18">
    <property type="entry name" value="CHROMOSOME UNDETERMINED SCAFFOLD_47, WHOLE GENOME SHOTGUN SEQUENCE"/>
    <property type="match status" value="1"/>
</dbReference>
<name>A0ABT6CHE0_9SPHN</name>
<dbReference type="PROSITE" id="PS51318">
    <property type="entry name" value="TAT"/>
    <property type="match status" value="1"/>
</dbReference>